<name>A0A1I7UJ86_9PELO</name>
<feature type="compositionally biased region" description="Basic and acidic residues" evidence="3">
    <location>
        <begin position="839"/>
        <end position="849"/>
    </location>
</feature>
<feature type="compositionally biased region" description="Pro residues" evidence="3">
    <location>
        <begin position="118"/>
        <end position="128"/>
    </location>
</feature>
<dbReference type="InterPro" id="IPR000061">
    <property type="entry name" value="Surp"/>
</dbReference>
<dbReference type="InterPro" id="IPR006569">
    <property type="entry name" value="CID_dom"/>
</dbReference>
<evidence type="ECO:0000259" key="6">
    <source>
        <dbReference type="PROSITE" id="PS51391"/>
    </source>
</evidence>
<evidence type="ECO:0000256" key="2">
    <source>
        <dbReference type="PROSITE-ProRule" id="PRU00176"/>
    </source>
</evidence>
<feature type="compositionally biased region" description="Basic and acidic residues" evidence="3">
    <location>
        <begin position="808"/>
        <end position="830"/>
    </location>
</feature>
<feature type="compositionally biased region" description="Basic residues" evidence="3">
    <location>
        <begin position="508"/>
        <end position="520"/>
    </location>
</feature>
<feature type="region of interest" description="Disordered" evidence="3">
    <location>
        <begin position="110"/>
        <end position="138"/>
    </location>
</feature>
<dbReference type="Proteomes" id="UP000095282">
    <property type="component" value="Unplaced"/>
</dbReference>
<dbReference type="SUPFAM" id="SSF109905">
    <property type="entry name" value="Surp module (SWAP domain)"/>
    <property type="match status" value="1"/>
</dbReference>
<dbReference type="SUPFAM" id="SSF54928">
    <property type="entry name" value="RNA-binding domain, RBD"/>
    <property type="match status" value="1"/>
</dbReference>
<evidence type="ECO:0000259" key="4">
    <source>
        <dbReference type="PROSITE" id="PS50102"/>
    </source>
</evidence>
<dbReference type="STRING" id="1561998.A0A1I7UJ86"/>
<feature type="compositionally biased region" description="Acidic residues" evidence="3">
    <location>
        <begin position="679"/>
        <end position="688"/>
    </location>
</feature>
<protein>
    <submittedName>
        <fullName evidence="8">U2 snRNP-associated SURP motif-containing protein</fullName>
    </submittedName>
</protein>
<feature type="compositionally biased region" description="Basic and acidic residues" evidence="3">
    <location>
        <begin position="859"/>
        <end position="903"/>
    </location>
</feature>
<dbReference type="Gene3D" id="1.25.40.90">
    <property type="match status" value="1"/>
</dbReference>
<dbReference type="CDD" id="cd12223">
    <property type="entry name" value="RRM_SR140"/>
    <property type="match status" value="1"/>
</dbReference>
<dbReference type="GO" id="GO:0003723">
    <property type="term" value="F:RNA binding"/>
    <property type="evidence" value="ECO:0007669"/>
    <property type="project" value="UniProtKB-UniRule"/>
</dbReference>
<dbReference type="Gene3D" id="1.10.10.790">
    <property type="entry name" value="Surp module"/>
    <property type="match status" value="1"/>
</dbReference>
<evidence type="ECO:0000259" key="5">
    <source>
        <dbReference type="PROSITE" id="PS50128"/>
    </source>
</evidence>
<organism evidence="7 8">
    <name type="scientific">Caenorhabditis tropicalis</name>
    <dbReference type="NCBI Taxonomy" id="1561998"/>
    <lineage>
        <taxon>Eukaryota</taxon>
        <taxon>Metazoa</taxon>
        <taxon>Ecdysozoa</taxon>
        <taxon>Nematoda</taxon>
        <taxon>Chromadorea</taxon>
        <taxon>Rhabditida</taxon>
        <taxon>Rhabditina</taxon>
        <taxon>Rhabditomorpha</taxon>
        <taxon>Rhabditoidea</taxon>
        <taxon>Rhabditidae</taxon>
        <taxon>Peloderinae</taxon>
        <taxon>Caenorhabditis</taxon>
    </lineage>
</organism>
<dbReference type="eggNOG" id="KOG0151">
    <property type="taxonomic scope" value="Eukaryota"/>
</dbReference>
<dbReference type="GO" id="GO:0006396">
    <property type="term" value="P:RNA processing"/>
    <property type="evidence" value="ECO:0007669"/>
    <property type="project" value="InterPro"/>
</dbReference>
<evidence type="ECO:0000313" key="8">
    <source>
        <dbReference type="WBParaSite" id="Csp11.Scaffold629.g9875.t1"/>
    </source>
</evidence>
<feature type="compositionally biased region" description="Acidic residues" evidence="3">
    <location>
        <begin position="743"/>
        <end position="756"/>
    </location>
</feature>
<dbReference type="WBParaSite" id="Csp11.Scaffold629.g9875.t1">
    <property type="protein sequence ID" value="Csp11.Scaffold629.g9875.t1"/>
    <property type="gene ID" value="Csp11.Scaffold629.g9875"/>
</dbReference>
<dbReference type="InterPro" id="IPR035009">
    <property type="entry name" value="SR140_RRM"/>
</dbReference>
<feature type="domain" description="RRM" evidence="4">
    <location>
        <begin position="201"/>
        <end position="282"/>
    </location>
</feature>
<dbReference type="GO" id="GO:0005634">
    <property type="term" value="C:nucleus"/>
    <property type="evidence" value="ECO:0007669"/>
    <property type="project" value="TreeGrafter"/>
</dbReference>
<reference evidence="8" key="1">
    <citation type="submission" date="2016-11" db="UniProtKB">
        <authorList>
            <consortium name="WormBaseParasite"/>
        </authorList>
    </citation>
    <scope>IDENTIFICATION</scope>
</reference>
<feature type="region of interest" description="Disordered" evidence="3">
    <location>
        <begin position="475"/>
        <end position="525"/>
    </location>
</feature>
<feature type="compositionally biased region" description="Acidic residues" evidence="3">
    <location>
        <begin position="697"/>
        <end position="714"/>
    </location>
</feature>
<dbReference type="SMART" id="SM00648">
    <property type="entry name" value="SWAP"/>
    <property type="match status" value="1"/>
</dbReference>
<dbReference type="AlphaFoldDB" id="A0A1I7UJ86"/>
<dbReference type="PANTHER" id="PTHR23140">
    <property type="entry name" value="RNA PROCESSING PROTEIN LD23810P"/>
    <property type="match status" value="1"/>
</dbReference>
<keyword evidence="1 2" id="KW-0694">RNA-binding</keyword>
<dbReference type="InterPro" id="IPR012677">
    <property type="entry name" value="Nucleotide-bd_a/b_plait_sf"/>
</dbReference>
<dbReference type="PROSITE" id="PS50128">
    <property type="entry name" value="SURP"/>
    <property type="match status" value="1"/>
</dbReference>
<dbReference type="InterPro" id="IPR000504">
    <property type="entry name" value="RRM_dom"/>
</dbReference>
<dbReference type="Pfam" id="PF00076">
    <property type="entry name" value="RRM_1"/>
    <property type="match status" value="1"/>
</dbReference>
<evidence type="ECO:0000313" key="7">
    <source>
        <dbReference type="Proteomes" id="UP000095282"/>
    </source>
</evidence>
<feature type="domain" description="CID" evidence="6">
    <location>
        <begin position="522"/>
        <end position="668"/>
    </location>
</feature>
<dbReference type="PROSITE" id="PS50102">
    <property type="entry name" value="RRM"/>
    <property type="match status" value="1"/>
</dbReference>
<feature type="domain" description="SURP motif" evidence="5">
    <location>
        <begin position="368"/>
        <end position="411"/>
    </location>
</feature>
<dbReference type="Gene3D" id="3.30.70.330">
    <property type="match status" value="1"/>
</dbReference>
<dbReference type="Pfam" id="PF01805">
    <property type="entry name" value="Surp"/>
    <property type="match status" value="1"/>
</dbReference>
<dbReference type="InterPro" id="IPR008942">
    <property type="entry name" value="ENTH_VHS"/>
</dbReference>
<evidence type="ECO:0000256" key="3">
    <source>
        <dbReference type="SAM" id="MobiDB-lite"/>
    </source>
</evidence>
<dbReference type="InterPro" id="IPR035967">
    <property type="entry name" value="SWAP/Surp_sf"/>
</dbReference>
<dbReference type="InterPro" id="IPR051485">
    <property type="entry name" value="SR-CTD_assoc_factor"/>
</dbReference>
<keyword evidence="7" id="KW-1185">Reference proteome</keyword>
<proteinExistence type="predicted"/>
<dbReference type="SMART" id="SM00582">
    <property type="entry name" value="RPR"/>
    <property type="match status" value="1"/>
</dbReference>
<dbReference type="SMART" id="SM00360">
    <property type="entry name" value="RRM"/>
    <property type="match status" value="1"/>
</dbReference>
<dbReference type="Pfam" id="PF04818">
    <property type="entry name" value="CID"/>
    <property type="match status" value="1"/>
</dbReference>
<dbReference type="PANTHER" id="PTHR23140:SF0">
    <property type="entry name" value="U2 SNRNP-ASSOCIATED SURP MOTIF-CONTAINING PROTEIN"/>
    <property type="match status" value="1"/>
</dbReference>
<evidence type="ECO:0000256" key="1">
    <source>
        <dbReference type="ARBA" id="ARBA00022884"/>
    </source>
</evidence>
<feature type="compositionally biased region" description="Basic and acidic residues" evidence="3">
    <location>
        <begin position="780"/>
        <end position="795"/>
    </location>
</feature>
<dbReference type="PROSITE" id="PS51391">
    <property type="entry name" value="CID"/>
    <property type="match status" value="1"/>
</dbReference>
<dbReference type="InterPro" id="IPR035979">
    <property type="entry name" value="RBD_domain_sf"/>
</dbReference>
<accession>A0A1I7UJ86</accession>
<feature type="region of interest" description="Disordered" evidence="3">
    <location>
        <begin position="674"/>
        <end position="903"/>
    </location>
</feature>
<feature type="compositionally biased region" description="Basic and acidic residues" evidence="3">
    <location>
        <begin position="475"/>
        <end position="492"/>
    </location>
</feature>
<sequence length="903" mass="106601">MSMEWAKKRKKTADDEEAKLNDALLEFQAEFGQSSSVTQPKAFLRGNVVEGNKSSTTGGEGSVYAPKFSMSLASKTSNVMSKDFDEAKKLAAAKARRMLEDAARSKKLTEVPKVVVPPSRPFQRPPKPGSSKAKQDKPKISQMEMFKMELQRVQEERDKRKDLRQHLEKVGMDQAVVERLAPSVERGFQGTSEFDDDPYTTNIYVSNIPHSVTEDDLLFTFGSFGPLAALKILYPRSEEERRRPHICAFVAFMSRVDLDRFMSEVRIIIIRNEPIRFAYARPVQIPTAPYYTPPVLQALQHPDPTSGLPFNAQPDAEIAQKFLKTYKSFPPMHQIPCEGQYGYEDFTELIKNSVIRVVIPPDRKLTRTMDRMAVYVVTEGPQFEAMICAEEFQNPMFQFLWDNMSALHVYYRWRIYSLLQGDTLLKWRRSPFRMFRNGSWWIPPYPVAELRESMPRELYHMNCLKTYPEKWMKVRDGGQRRGGEKSRNRKDSEGEEEEEARRRQEKERKRHEKREKKRKNRMSEKRRTKLEEIIRGLSPEKTSIGQAMVWCIENAKYAEEICECIYDSLQIEETPLFRKIARVYLINDILSNCVQRHVRDVFLYRSHFEALLEKIFHSIGKFYRSIPSRIKSDQFKQRVMVVFRNFEEMALYPNEKLIHCQNIFLGLVEMDGEEGRREEEEEEDEDLDGIPLFRKEEEEEEDDIDGVPMEEEEPQPSTSKFKPVETRQDSPIFSSKWDRDRKEEEEDIDGIQIEENEERKSSLSPGEIKEAPPPSSSMRTAEDEKRRKLIRDVEVRALSMLDDLEGDPDAKRKVDEFRRQEMEKVERILKDSSGSTSSTKREERRSERKEKKRKRSRSRDRSRSRSRERERERDRDRGRRDRSRDRSRDRDRRDHRDRDRRYR</sequence>